<feature type="compositionally biased region" description="Gly residues" evidence="1">
    <location>
        <begin position="59"/>
        <end position="68"/>
    </location>
</feature>
<dbReference type="Proteomes" id="UP000652761">
    <property type="component" value="Unassembled WGS sequence"/>
</dbReference>
<dbReference type="EMBL" id="NMUH01000479">
    <property type="protein sequence ID" value="MQL79858.1"/>
    <property type="molecule type" value="Genomic_DNA"/>
</dbReference>
<name>A0A843U8D1_COLES</name>
<reference evidence="2" key="1">
    <citation type="submission" date="2017-07" db="EMBL/GenBank/DDBJ databases">
        <title>Taro Niue Genome Assembly and Annotation.</title>
        <authorList>
            <person name="Atibalentja N."/>
            <person name="Keating K."/>
            <person name="Fields C.J."/>
        </authorList>
    </citation>
    <scope>NUCLEOTIDE SEQUENCE</scope>
    <source>
        <strain evidence="2">Niue_2</strain>
        <tissue evidence="2">Leaf</tissue>
    </source>
</reference>
<sequence length="152" mass="16600">MRLEAHRTQRHHGGDAKRIRGPAAAAFLTNNACRIAAPCPPVLVIVLFPAWKQDTQEAGGRGGGGRRGGYTQPLLPPPLARSRQHSTRLASSFSKDANFPRYPLPSCPALPWSSHTAEGDEEGQSKEGREKRAVVVLTLHSVAFKTCSWRRV</sequence>
<organism evidence="2 3">
    <name type="scientific">Colocasia esculenta</name>
    <name type="common">Wild taro</name>
    <name type="synonym">Arum esculentum</name>
    <dbReference type="NCBI Taxonomy" id="4460"/>
    <lineage>
        <taxon>Eukaryota</taxon>
        <taxon>Viridiplantae</taxon>
        <taxon>Streptophyta</taxon>
        <taxon>Embryophyta</taxon>
        <taxon>Tracheophyta</taxon>
        <taxon>Spermatophyta</taxon>
        <taxon>Magnoliopsida</taxon>
        <taxon>Liliopsida</taxon>
        <taxon>Araceae</taxon>
        <taxon>Aroideae</taxon>
        <taxon>Colocasieae</taxon>
        <taxon>Colocasia</taxon>
    </lineage>
</organism>
<keyword evidence="3" id="KW-1185">Reference proteome</keyword>
<evidence type="ECO:0000256" key="1">
    <source>
        <dbReference type="SAM" id="MobiDB-lite"/>
    </source>
</evidence>
<accession>A0A843U8D1</accession>
<protein>
    <submittedName>
        <fullName evidence="2">Uncharacterized protein</fullName>
    </submittedName>
</protein>
<comment type="caution">
    <text evidence="2">The sequence shown here is derived from an EMBL/GenBank/DDBJ whole genome shotgun (WGS) entry which is preliminary data.</text>
</comment>
<dbReference type="AlphaFoldDB" id="A0A843U8D1"/>
<gene>
    <name evidence="2" type="ORF">Taro_012320</name>
</gene>
<proteinExistence type="predicted"/>
<evidence type="ECO:0000313" key="3">
    <source>
        <dbReference type="Proteomes" id="UP000652761"/>
    </source>
</evidence>
<feature type="region of interest" description="Disordered" evidence="1">
    <location>
        <begin position="55"/>
        <end position="129"/>
    </location>
</feature>
<evidence type="ECO:0000313" key="2">
    <source>
        <dbReference type="EMBL" id="MQL79858.1"/>
    </source>
</evidence>